<evidence type="ECO:0000313" key="2">
    <source>
        <dbReference type="EMBL" id="KNE98685.1"/>
    </source>
</evidence>
<dbReference type="Proteomes" id="UP000054564">
    <property type="component" value="Unassembled WGS sequence"/>
</dbReference>
<reference evidence="3" key="1">
    <citation type="submission" date="2014-03" db="EMBL/GenBank/DDBJ databases">
        <title>The Genome Sequence of Puccinia striiformis f. sp. tritici PST-78.</title>
        <authorList>
            <consortium name="The Broad Institute Genome Sequencing Platform"/>
            <person name="Cuomo C."/>
            <person name="Hulbert S."/>
            <person name="Chen X."/>
            <person name="Walker B."/>
            <person name="Young S.K."/>
            <person name="Zeng Q."/>
            <person name="Gargeya S."/>
            <person name="Fitzgerald M."/>
            <person name="Haas B."/>
            <person name="Abouelleil A."/>
            <person name="Alvarado L."/>
            <person name="Arachchi H.M."/>
            <person name="Berlin A.M."/>
            <person name="Chapman S.B."/>
            <person name="Goldberg J."/>
            <person name="Griggs A."/>
            <person name="Gujja S."/>
            <person name="Hansen M."/>
            <person name="Howarth C."/>
            <person name="Imamovic A."/>
            <person name="Larimer J."/>
            <person name="McCowan C."/>
            <person name="Montmayeur A."/>
            <person name="Murphy C."/>
            <person name="Neiman D."/>
            <person name="Pearson M."/>
            <person name="Priest M."/>
            <person name="Roberts A."/>
            <person name="Saif S."/>
            <person name="Shea T."/>
            <person name="Sisk P."/>
            <person name="Sykes S."/>
            <person name="Wortman J."/>
            <person name="Nusbaum C."/>
            <person name="Birren B."/>
        </authorList>
    </citation>
    <scope>NUCLEOTIDE SEQUENCE [LARGE SCALE GENOMIC DNA]</scope>
    <source>
        <strain evidence="3">race PST-78</strain>
    </source>
</reference>
<feature type="region of interest" description="Disordered" evidence="1">
    <location>
        <begin position="249"/>
        <end position="272"/>
    </location>
</feature>
<feature type="compositionally biased region" description="Low complexity" evidence="1">
    <location>
        <begin position="56"/>
        <end position="68"/>
    </location>
</feature>
<evidence type="ECO:0000256" key="1">
    <source>
        <dbReference type="SAM" id="MobiDB-lite"/>
    </source>
</evidence>
<protein>
    <submittedName>
        <fullName evidence="2">Uncharacterized protein</fullName>
    </submittedName>
</protein>
<feature type="compositionally biased region" description="Polar residues" evidence="1">
    <location>
        <begin position="251"/>
        <end position="263"/>
    </location>
</feature>
<keyword evidence="3" id="KW-1185">Reference proteome</keyword>
<feature type="compositionally biased region" description="Polar residues" evidence="1">
    <location>
        <begin position="378"/>
        <end position="390"/>
    </location>
</feature>
<evidence type="ECO:0000313" key="3">
    <source>
        <dbReference type="Proteomes" id="UP000054564"/>
    </source>
</evidence>
<accession>A0A0L0VHC9</accession>
<feature type="region of interest" description="Disordered" evidence="1">
    <location>
        <begin position="688"/>
        <end position="711"/>
    </location>
</feature>
<feature type="region of interest" description="Disordered" evidence="1">
    <location>
        <begin position="378"/>
        <end position="399"/>
    </location>
</feature>
<name>A0A0L0VHC9_9BASI</name>
<sequence length="711" mass="80752">MNEFEEEDEEFFNDPALHQQLDLVENQFNLTQQQQQQNQPRPAKRSKLFNQSTQLSSASSSRAAAGPAPVETQTQTQGLAEPEQQPLNAAIHSTIIHLFQTLVVHPLPNRNLLSSIQILLDSTNQLSIQLKSNYDRLILDLFQLLSTAFEIHPDQDSFLLRFVARLSTIFLGISGVLCHTDLIEAQTETINIITILIRSSPLYTSFLLHHPDFKTYHQEPDHKTKDILTIILSLIEVLITPTLEEEEDLSLTHTPSTQVLNNTNKKDDKPSDVKDLRLQHRKLSLAILDLLEALIWDPPEACYPTLENFLKSHRDRLLQFLLVKPSHQFHVNNEEEEDEEINELIVLEKSIDVLISLSSKVKLSKLILEGKVNETRSKSMTTTLGKQTSNTKKKEMENESRVGNKITVVDRIMKIYLIAATNQGFDSGSSVRSETRKMDYDRHSLKQKILTLLHLLAITDPQEGGGEEEEEEEEDQAEKEFDGWQRLARSSSSLFSILIKTIFVDSYRLWNREASIDHRSFIPKYIERIESSLDIIHKTLFPQSSSSTRQPLNLISRIKAESVPFSETLTSLSSSSSSSSNKSRSLFIIGNSNNIYHEFILCFSKLAWLDLLSPKNSSEFIFPWSSSSSSSAVENDDSFSKAFHCNLSKLFFNKLDIIAGRAIDLAYDVLSSVASPDELDEWKRSAIDEDDISDDDQDLHDLQDQNLSLGD</sequence>
<dbReference type="AlphaFoldDB" id="A0A0L0VHC9"/>
<organism evidence="2 3">
    <name type="scientific">Puccinia striiformis f. sp. tritici PST-78</name>
    <dbReference type="NCBI Taxonomy" id="1165861"/>
    <lineage>
        <taxon>Eukaryota</taxon>
        <taxon>Fungi</taxon>
        <taxon>Dikarya</taxon>
        <taxon>Basidiomycota</taxon>
        <taxon>Pucciniomycotina</taxon>
        <taxon>Pucciniomycetes</taxon>
        <taxon>Pucciniales</taxon>
        <taxon>Pucciniaceae</taxon>
        <taxon>Puccinia</taxon>
    </lineage>
</organism>
<dbReference type="EMBL" id="AJIL01000054">
    <property type="protein sequence ID" value="KNE98685.1"/>
    <property type="molecule type" value="Genomic_DNA"/>
</dbReference>
<feature type="region of interest" description="Disordered" evidence="1">
    <location>
        <begin position="461"/>
        <end position="481"/>
    </location>
</feature>
<feature type="compositionally biased region" description="Acidic residues" evidence="1">
    <location>
        <begin position="688"/>
        <end position="698"/>
    </location>
</feature>
<feature type="compositionally biased region" description="Acidic residues" evidence="1">
    <location>
        <begin position="465"/>
        <end position="477"/>
    </location>
</feature>
<comment type="caution">
    <text evidence="2">The sequence shown here is derived from an EMBL/GenBank/DDBJ whole genome shotgun (WGS) entry which is preliminary data.</text>
</comment>
<feature type="region of interest" description="Disordered" evidence="1">
    <location>
        <begin position="30"/>
        <end position="79"/>
    </location>
</feature>
<gene>
    <name evidence="2" type="ORF">PSTG_08054</name>
</gene>
<dbReference type="OrthoDB" id="2506284at2759"/>
<feature type="compositionally biased region" description="Low complexity" evidence="1">
    <location>
        <begin position="30"/>
        <end position="39"/>
    </location>
</feature>
<proteinExistence type="predicted"/>